<feature type="domain" description="Apple" evidence="11">
    <location>
        <begin position="304"/>
        <end position="382"/>
    </location>
</feature>
<evidence type="ECO:0000256" key="4">
    <source>
        <dbReference type="ARBA" id="ARBA00023180"/>
    </source>
</evidence>
<dbReference type="InterPro" id="IPR001480">
    <property type="entry name" value="Bulb-type_lectin_dom"/>
</dbReference>
<dbReference type="Gene3D" id="2.90.10.10">
    <property type="entry name" value="Bulb-type lectin domain"/>
    <property type="match status" value="1"/>
</dbReference>
<keyword evidence="3" id="KW-1015">Disulfide bond</keyword>
<evidence type="ECO:0000256" key="2">
    <source>
        <dbReference type="ARBA" id="ARBA00022729"/>
    </source>
</evidence>
<dbReference type="InterPro" id="IPR036426">
    <property type="entry name" value="Bulb-type_lectin_dom_sf"/>
</dbReference>
<dbReference type="SMART" id="SM00108">
    <property type="entry name" value="B_lectin"/>
    <property type="match status" value="1"/>
</dbReference>
<keyword evidence="8" id="KW-0812">Transmembrane</keyword>
<dbReference type="Pfam" id="PF00954">
    <property type="entry name" value="S_locus_glycop"/>
    <property type="match status" value="1"/>
</dbReference>
<name>A0AAW2C0C5_9ROSI</name>
<dbReference type="PROSITE" id="PS50927">
    <property type="entry name" value="BULB_LECTIN"/>
    <property type="match status" value="1"/>
</dbReference>
<sequence>MRRSAIIRRWSANGRLSYMLILYIPLLCSFYAYYEPRDTLRQGESISDNGETLVSDGGRFEFGSFSPSGSSGNKRCVGICYHQWDNGTVVWVANRDSPIINANGVFNLTEDGELKVLDSTGKVYWFTDIQRLCPCNLVYGDYGVPKNILSESFNTSTNTLLPDMDVNLEDNMLRLTSWKGSDDPGEGSVNDIYKESNIYCDRFSSYQMDAKLRNLSRDFTARIVMDFSGKLEYWCWDVNDMNWSSVIAEPGNKCAVNNYCGNYGVCNPGNNLVCKCLPGFKPNAPEKWHSGDFSNGCARNSVLCGENDMFCPVYMISEDDNVKKVPVEGESACKEKCLNSCDCKAYYIDKYTDDCSIMTRDPVDLREYDDGHLNFSFYMAMSDIGTNPFHEFACFYGVYKIATTCCRFSRVLIVLHRC</sequence>
<evidence type="ECO:0000256" key="1">
    <source>
        <dbReference type="ARBA" id="ARBA00012513"/>
    </source>
</evidence>
<organism evidence="12 13">
    <name type="scientific">Lithocarpus litseifolius</name>
    <dbReference type="NCBI Taxonomy" id="425828"/>
    <lineage>
        <taxon>Eukaryota</taxon>
        <taxon>Viridiplantae</taxon>
        <taxon>Streptophyta</taxon>
        <taxon>Embryophyta</taxon>
        <taxon>Tracheophyta</taxon>
        <taxon>Spermatophyta</taxon>
        <taxon>Magnoliopsida</taxon>
        <taxon>eudicotyledons</taxon>
        <taxon>Gunneridae</taxon>
        <taxon>Pentapetalae</taxon>
        <taxon>rosids</taxon>
        <taxon>fabids</taxon>
        <taxon>Fagales</taxon>
        <taxon>Fagaceae</taxon>
        <taxon>Lithocarpus</taxon>
    </lineage>
</organism>
<evidence type="ECO:0000256" key="3">
    <source>
        <dbReference type="ARBA" id="ARBA00023157"/>
    </source>
</evidence>
<keyword evidence="8" id="KW-1133">Transmembrane helix</keyword>
<keyword evidence="8" id="KW-0472">Membrane</keyword>
<protein>
    <recommendedName>
        <fullName evidence="1">non-specific serine/threonine protein kinase</fullName>
        <ecNumber evidence="1">2.7.11.1</ecNumber>
    </recommendedName>
</protein>
<dbReference type="SUPFAM" id="SSF51110">
    <property type="entry name" value="alpha-D-mannose-specific plant lectins"/>
    <property type="match status" value="1"/>
</dbReference>
<comment type="caution">
    <text evidence="7">Lacks conserved residue(s) required for the propagation of feature annotation.</text>
</comment>
<keyword evidence="2" id="KW-0732">Signal</keyword>
<evidence type="ECO:0000256" key="6">
    <source>
        <dbReference type="ARBA" id="ARBA00048679"/>
    </source>
</evidence>
<dbReference type="PROSITE" id="PS50026">
    <property type="entry name" value="EGF_3"/>
    <property type="match status" value="1"/>
</dbReference>
<accession>A0AAW2C0C5</accession>
<evidence type="ECO:0000256" key="5">
    <source>
        <dbReference type="ARBA" id="ARBA00047899"/>
    </source>
</evidence>
<evidence type="ECO:0000313" key="12">
    <source>
        <dbReference type="EMBL" id="KAK9989775.1"/>
    </source>
</evidence>
<dbReference type="PANTHER" id="PTHR32444:SF235">
    <property type="entry name" value="OS01G0783900 PROTEIN"/>
    <property type="match status" value="1"/>
</dbReference>
<dbReference type="PANTHER" id="PTHR32444">
    <property type="entry name" value="BULB-TYPE LECTIN DOMAIN-CONTAINING PROTEIN"/>
    <property type="match status" value="1"/>
</dbReference>
<evidence type="ECO:0000259" key="11">
    <source>
        <dbReference type="PROSITE" id="PS50948"/>
    </source>
</evidence>
<comment type="catalytic activity">
    <reaction evidence="6">
        <text>L-seryl-[protein] + ATP = O-phospho-L-seryl-[protein] + ADP + H(+)</text>
        <dbReference type="Rhea" id="RHEA:17989"/>
        <dbReference type="Rhea" id="RHEA-COMP:9863"/>
        <dbReference type="Rhea" id="RHEA-COMP:11604"/>
        <dbReference type="ChEBI" id="CHEBI:15378"/>
        <dbReference type="ChEBI" id="CHEBI:29999"/>
        <dbReference type="ChEBI" id="CHEBI:30616"/>
        <dbReference type="ChEBI" id="CHEBI:83421"/>
        <dbReference type="ChEBI" id="CHEBI:456216"/>
        <dbReference type="EC" id="2.7.11.1"/>
    </reaction>
</comment>
<dbReference type="InterPro" id="IPR000742">
    <property type="entry name" value="EGF"/>
</dbReference>
<keyword evidence="4" id="KW-0325">Glycoprotein</keyword>
<dbReference type="EC" id="2.7.11.1" evidence="1"/>
<dbReference type="EMBL" id="JAZDWU010000010">
    <property type="protein sequence ID" value="KAK9989775.1"/>
    <property type="molecule type" value="Genomic_DNA"/>
</dbReference>
<comment type="caution">
    <text evidence="12">The sequence shown here is derived from an EMBL/GenBank/DDBJ whole genome shotgun (WGS) entry which is preliminary data.</text>
</comment>
<evidence type="ECO:0000313" key="13">
    <source>
        <dbReference type="Proteomes" id="UP001459277"/>
    </source>
</evidence>
<dbReference type="PROSITE" id="PS50948">
    <property type="entry name" value="PAN"/>
    <property type="match status" value="1"/>
</dbReference>
<dbReference type="InterPro" id="IPR003609">
    <property type="entry name" value="Pan_app"/>
</dbReference>
<reference evidence="12 13" key="1">
    <citation type="submission" date="2024-01" db="EMBL/GenBank/DDBJ databases">
        <title>A telomere-to-telomere, gap-free genome of sweet tea (Lithocarpus litseifolius).</title>
        <authorList>
            <person name="Zhou J."/>
        </authorList>
    </citation>
    <scope>NUCLEOTIDE SEQUENCE [LARGE SCALE GENOMIC DNA]</scope>
    <source>
        <strain evidence="12">Zhou-2022a</strain>
        <tissue evidence="12">Leaf</tissue>
    </source>
</reference>
<dbReference type="Proteomes" id="UP001459277">
    <property type="component" value="Unassembled WGS sequence"/>
</dbReference>
<feature type="transmembrane region" description="Helical" evidence="8">
    <location>
        <begin position="16"/>
        <end position="34"/>
    </location>
</feature>
<feature type="domain" description="EGF-like" evidence="9">
    <location>
        <begin position="250"/>
        <end position="286"/>
    </location>
</feature>
<keyword evidence="13" id="KW-1185">Reference proteome</keyword>
<evidence type="ECO:0000256" key="7">
    <source>
        <dbReference type="PROSITE-ProRule" id="PRU00076"/>
    </source>
</evidence>
<evidence type="ECO:0000256" key="8">
    <source>
        <dbReference type="SAM" id="Phobius"/>
    </source>
</evidence>
<evidence type="ECO:0000259" key="10">
    <source>
        <dbReference type="PROSITE" id="PS50927"/>
    </source>
</evidence>
<dbReference type="Pfam" id="PF08276">
    <property type="entry name" value="PAN_2"/>
    <property type="match status" value="1"/>
</dbReference>
<dbReference type="InterPro" id="IPR000858">
    <property type="entry name" value="S_locus_glycoprot_dom"/>
</dbReference>
<comment type="catalytic activity">
    <reaction evidence="5">
        <text>L-threonyl-[protein] + ATP = O-phospho-L-threonyl-[protein] + ADP + H(+)</text>
        <dbReference type="Rhea" id="RHEA:46608"/>
        <dbReference type="Rhea" id="RHEA-COMP:11060"/>
        <dbReference type="Rhea" id="RHEA-COMP:11605"/>
        <dbReference type="ChEBI" id="CHEBI:15378"/>
        <dbReference type="ChEBI" id="CHEBI:30013"/>
        <dbReference type="ChEBI" id="CHEBI:30616"/>
        <dbReference type="ChEBI" id="CHEBI:61977"/>
        <dbReference type="ChEBI" id="CHEBI:456216"/>
        <dbReference type="EC" id="2.7.11.1"/>
    </reaction>
</comment>
<feature type="domain" description="Bulb-type lectin" evidence="10">
    <location>
        <begin position="37"/>
        <end position="174"/>
    </location>
</feature>
<proteinExistence type="predicted"/>
<evidence type="ECO:0000259" key="9">
    <source>
        <dbReference type="PROSITE" id="PS50026"/>
    </source>
</evidence>
<keyword evidence="7" id="KW-0245">EGF-like domain</keyword>
<dbReference type="GO" id="GO:0004674">
    <property type="term" value="F:protein serine/threonine kinase activity"/>
    <property type="evidence" value="ECO:0007669"/>
    <property type="project" value="UniProtKB-EC"/>
</dbReference>
<gene>
    <name evidence="12" type="ORF">SO802_030014</name>
</gene>
<dbReference type="AlphaFoldDB" id="A0AAW2C0C5"/>
<dbReference type="GO" id="GO:0048544">
    <property type="term" value="P:recognition of pollen"/>
    <property type="evidence" value="ECO:0007669"/>
    <property type="project" value="InterPro"/>
</dbReference>
<dbReference type="Pfam" id="PF01453">
    <property type="entry name" value="B_lectin"/>
    <property type="match status" value="1"/>
</dbReference>